<dbReference type="GeneID" id="104216767"/>
<reference evidence="2" key="1">
    <citation type="journal article" date="2013" name="Genome Biol.">
        <title>Reference genomes and transcriptomes of Nicotiana sylvestris and Nicotiana tomentosiformis.</title>
        <authorList>
            <person name="Sierro N."/>
            <person name="Battey J.N."/>
            <person name="Ouadi S."/>
            <person name="Bovet L."/>
            <person name="Goepfert S."/>
            <person name="Bakaher N."/>
            <person name="Peitsch M.C."/>
            <person name="Ivanov N.V."/>
        </authorList>
    </citation>
    <scope>NUCLEOTIDE SEQUENCE [LARGE SCALE GENOMIC DNA]</scope>
</reference>
<proteinExistence type="predicted"/>
<reference evidence="3" key="2">
    <citation type="submission" date="2025-08" db="UniProtKB">
        <authorList>
            <consortium name="RefSeq"/>
        </authorList>
    </citation>
    <scope>IDENTIFICATION</scope>
    <source>
        <tissue evidence="3">Leaf</tissue>
    </source>
</reference>
<protein>
    <submittedName>
        <fullName evidence="3">Uncharacterized protein LOC104216767 isoform X1</fullName>
    </submittedName>
</protein>
<name>A0A1U7VS22_NICSY</name>
<dbReference type="OrthoDB" id="847067at2759"/>
<dbReference type="KEGG" id="nsy:104216767"/>
<dbReference type="Proteomes" id="UP000189701">
    <property type="component" value="Unplaced"/>
</dbReference>
<gene>
    <name evidence="3" type="primary">LOC104216767</name>
</gene>
<dbReference type="RefSeq" id="XP_009765184.1">
    <property type="nucleotide sequence ID" value="XM_009766882.1"/>
</dbReference>
<dbReference type="AlphaFoldDB" id="A0A1U7VS22"/>
<keyword evidence="2" id="KW-1185">Reference proteome</keyword>
<organism evidence="2 3">
    <name type="scientific">Nicotiana sylvestris</name>
    <name type="common">Wood tobacco</name>
    <name type="synonym">South American tobacco</name>
    <dbReference type="NCBI Taxonomy" id="4096"/>
    <lineage>
        <taxon>Eukaryota</taxon>
        <taxon>Viridiplantae</taxon>
        <taxon>Streptophyta</taxon>
        <taxon>Embryophyta</taxon>
        <taxon>Tracheophyta</taxon>
        <taxon>Spermatophyta</taxon>
        <taxon>Magnoliopsida</taxon>
        <taxon>eudicotyledons</taxon>
        <taxon>Gunneridae</taxon>
        <taxon>Pentapetalae</taxon>
        <taxon>asterids</taxon>
        <taxon>lamiids</taxon>
        <taxon>Solanales</taxon>
        <taxon>Solanaceae</taxon>
        <taxon>Nicotianoideae</taxon>
        <taxon>Nicotianeae</taxon>
        <taxon>Nicotiana</taxon>
    </lineage>
</organism>
<evidence type="ECO:0000313" key="3">
    <source>
        <dbReference type="RefSeq" id="XP_009765184.1"/>
    </source>
</evidence>
<evidence type="ECO:0000313" key="2">
    <source>
        <dbReference type="Proteomes" id="UP000189701"/>
    </source>
</evidence>
<evidence type="ECO:0000256" key="1">
    <source>
        <dbReference type="SAM" id="MobiDB-lite"/>
    </source>
</evidence>
<sequence length="193" mass="23145">MKREGGVIISVYVESLSSKDSQHRSNPSKRTHPSTATKRGYDRRAQLLNYAHELRHGNYQHLSWKSNNSSNQKHKKWRWTRRIRLSFSHLFRRKDKEWRHEHIGTQGYGDGEESCCQNGLKWRKLRGAKRKTTHVCNRLKCFFKDILGAWQFILLQGLRCGFLKWLDQHDELFLKNYSLKDQKREENGRVFFL</sequence>
<dbReference type="eggNOG" id="ENOG502SCSD">
    <property type="taxonomic scope" value="Eukaryota"/>
</dbReference>
<accession>A0A1U7VS22</accession>
<feature type="region of interest" description="Disordered" evidence="1">
    <location>
        <begin position="18"/>
        <end position="42"/>
    </location>
</feature>